<dbReference type="InParanoid" id="G3HWY1"/>
<evidence type="ECO:0000313" key="2">
    <source>
        <dbReference type="Proteomes" id="UP000001075"/>
    </source>
</evidence>
<name>G3HWY1_CRIGR</name>
<accession>G3HWY1</accession>
<evidence type="ECO:0000313" key="1">
    <source>
        <dbReference type="EMBL" id="EGW13117.1"/>
    </source>
</evidence>
<dbReference type="AlphaFoldDB" id="G3HWY1"/>
<gene>
    <name evidence="1" type="ORF">I79_015496</name>
</gene>
<dbReference type="EMBL" id="JH000842">
    <property type="protein sequence ID" value="EGW13117.1"/>
    <property type="molecule type" value="Genomic_DNA"/>
</dbReference>
<reference evidence="2" key="1">
    <citation type="journal article" date="2011" name="Nat. Biotechnol.">
        <title>The genomic sequence of the Chinese hamster ovary (CHO)-K1 cell line.</title>
        <authorList>
            <person name="Xu X."/>
            <person name="Nagarajan H."/>
            <person name="Lewis N.E."/>
            <person name="Pan S."/>
            <person name="Cai Z."/>
            <person name="Liu X."/>
            <person name="Chen W."/>
            <person name="Xie M."/>
            <person name="Wang W."/>
            <person name="Hammond S."/>
            <person name="Andersen M.R."/>
            <person name="Neff N."/>
            <person name="Passarelli B."/>
            <person name="Koh W."/>
            <person name="Fan H.C."/>
            <person name="Wang J."/>
            <person name="Gui Y."/>
            <person name="Lee K.H."/>
            <person name="Betenbaugh M.J."/>
            <person name="Quake S.R."/>
            <person name="Famili I."/>
            <person name="Palsson B.O."/>
            <person name="Wang J."/>
        </authorList>
    </citation>
    <scope>NUCLEOTIDE SEQUENCE [LARGE SCALE GENOMIC DNA]</scope>
    <source>
        <strain evidence="2">CHO K1 cell line</strain>
    </source>
</reference>
<dbReference type="Proteomes" id="UP000001075">
    <property type="component" value="Unassembled WGS sequence"/>
</dbReference>
<sequence length="54" mass="5908">MNCDPNVFEVISWASGSGPQQKPISALSVTLFSHVPGGEFHFWGKAQRTCSLEK</sequence>
<proteinExistence type="predicted"/>
<organism evidence="1 2">
    <name type="scientific">Cricetulus griseus</name>
    <name type="common">Chinese hamster</name>
    <name type="synonym">Cricetulus barabensis griseus</name>
    <dbReference type="NCBI Taxonomy" id="10029"/>
    <lineage>
        <taxon>Eukaryota</taxon>
        <taxon>Metazoa</taxon>
        <taxon>Chordata</taxon>
        <taxon>Craniata</taxon>
        <taxon>Vertebrata</taxon>
        <taxon>Euteleostomi</taxon>
        <taxon>Mammalia</taxon>
        <taxon>Eutheria</taxon>
        <taxon>Euarchontoglires</taxon>
        <taxon>Glires</taxon>
        <taxon>Rodentia</taxon>
        <taxon>Myomorpha</taxon>
        <taxon>Muroidea</taxon>
        <taxon>Cricetidae</taxon>
        <taxon>Cricetinae</taxon>
        <taxon>Cricetulus</taxon>
    </lineage>
</organism>
<protein>
    <submittedName>
        <fullName evidence="1">Uncharacterized protein</fullName>
    </submittedName>
</protein>